<organism evidence="1 2">
    <name type="scientific">Cuscuta campestris</name>
    <dbReference type="NCBI Taxonomy" id="132261"/>
    <lineage>
        <taxon>Eukaryota</taxon>
        <taxon>Viridiplantae</taxon>
        <taxon>Streptophyta</taxon>
        <taxon>Embryophyta</taxon>
        <taxon>Tracheophyta</taxon>
        <taxon>Spermatophyta</taxon>
        <taxon>Magnoliopsida</taxon>
        <taxon>eudicotyledons</taxon>
        <taxon>Gunneridae</taxon>
        <taxon>Pentapetalae</taxon>
        <taxon>asterids</taxon>
        <taxon>lamiids</taxon>
        <taxon>Solanales</taxon>
        <taxon>Convolvulaceae</taxon>
        <taxon>Cuscuteae</taxon>
        <taxon>Cuscuta</taxon>
        <taxon>Cuscuta subgen. Grammica</taxon>
        <taxon>Cuscuta sect. Cleistogrammica</taxon>
    </lineage>
</organism>
<reference evidence="1 2" key="1">
    <citation type="submission" date="2018-04" db="EMBL/GenBank/DDBJ databases">
        <authorList>
            <person name="Vogel A."/>
        </authorList>
    </citation>
    <scope>NUCLEOTIDE SEQUENCE [LARGE SCALE GENOMIC DNA]</scope>
</reference>
<sequence length="137" mass="13828">MRARCPRPAIGAASSGSWSFNSALVLLPVPAALDDVMSPAATGVVSSVAGRGSRAATGAVSSVAVSKIVGATAAGRLGSRVIRSSSIGNGPSDTGIDIETKGYSYTESESWKGFDGANVLTYNLEGNNVLLDTAYCL</sequence>
<gene>
    <name evidence="1" type="ORF">CCAM_LOCUS23925</name>
</gene>
<dbReference type="Proteomes" id="UP000595140">
    <property type="component" value="Unassembled WGS sequence"/>
</dbReference>
<proteinExistence type="predicted"/>
<evidence type="ECO:0000313" key="2">
    <source>
        <dbReference type="Proteomes" id="UP000595140"/>
    </source>
</evidence>
<evidence type="ECO:0000313" key="1">
    <source>
        <dbReference type="EMBL" id="VFQ82149.1"/>
    </source>
</evidence>
<accession>A0A484M0S6</accession>
<name>A0A484M0S6_9ASTE</name>
<protein>
    <submittedName>
        <fullName evidence="1">Uncharacterized protein</fullName>
    </submittedName>
</protein>
<dbReference type="AlphaFoldDB" id="A0A484M0S6"/>
<dbReference type="EMBL" id="OOIL02002333">
    <property type="protein sequence ID" value="VFQ82149.1"/>
    <property type="molecule type" value="Genomic_DNA"/>
</dbReference>
<keyword evidence="2" id="KW-1185">Reference proteome</keyword>